<evidence type="ECO:0000259" key="4">
    <source>
        <dbReference type="Pfam" id="PF13649"/>
    </source>
</evidence>
<dbReference type="SUPFAM" id="SSF53335">
    <property type="entry name" value="S-adenosyl-L-methionine-dependent methyltransferases"/>
    <property type="match status" value="1"/>
</dbReference>
<dbReference type="CDD" id="cd02440">
    <property type="entry name" value="AdoMet_MTases"/>
    <property type="match status" value="1"/>
</dbReference>
<evidence type="ECO:0000313" key="5">
    <source>
        <dbReference type="EMBL" id="MBQ0936042.1"/>
    </source>
</evidence>
<keyword evidence="6" id="KW-1185">Reference proteome</keyword>
<evidence type="ECO:0000256" key="1">
    <source>
        <dbReference type="ARBA" id="ARBA00022603"/>
    </source>
</evidence>
<dbReference type="EMBL" id="JAGQDG010000004">
    <property type="protein sequence ID" value="MBQ0936042.1"/>
    <property type="molecule type" value="Genomic_DNA"/>
</dbReference>
<name>A0ABS5DY17_9BURK</name>
<dbReference type="InterPro" id="IPR029063">
    <property type="entry name" value="SAM-dependent_MTases_sf"/>
</dbReference>
<keyword evidence="2" id="KW-0808">Transferase</keyword>
<evidence type="ECO:0000256" key="2">
    <source>
        <dbReference type="ARBA" id="ARBA00022679"/>
    </source>
</evidence>
<dbReference type="GO" id="GO:0032259">
    <property type="term" value="P:methylation"/>
    <property type="evidence" value="ECO:0007669"/>
    <property type="project" value="UniProtKB-KW"/>
</dbReference>
<proteinExistence type="predicted"/>
<dbReference type="GO" id="GO:0008168">
    <property type="term" value="F:methyltransferase activity"/>
    <property type="evidence" value="ECO:0007669"/>
    <property type="project" value="UniProtKB-KW"/>
</dbReference>
<dbReference type="Proteomes" id="UP000672097">
    <property type="component" value="Unassembled WGS sequence"/>
</dbReference>
<evidence type="ECO:0000256" key="3">
    <source>
        <dbReference type="ARBA" id="ARBA00022691"/>
    </source>
</evidence>
<dbReference type="Gene3D" id="3.40.50.150">
    <property type="entry name" value="Vaccinia Virus protein VP39"/>
    <property type="match status" value="1"/>
</dbReference>
<feature type="domain" description="Methyltransferase" evidence="4">
    <location>
        <begin position="56"/>
        <end position="149"/>
    </location>
</feature>
<keyword evidence="3" id="KW-0949">S-adenosyl-L-methionine</keyword>
<accession>A0ABS5DY17</accession>
<reference evidence="5 6" key="1">
    <citation type="submission" date="2021-04" db="EMBL/GenBank/DDBJ databases">
        <title>The genome sequence of type strain Ideonella paludis KCTC 32238.</title>
        <authorList>
            <person name="Liu Y."/>
        </authorList>
    </citation>
    <scope>NUCLEOTIDE SEQUENCE [LARGE SCALE GENOMIC DNA]</scope>
    <source>
        <strain evidence="5 6">KCTC 32238</strain>
    </source>
</reference>
<dbReference type="RefSeq" id="WP_210809350.1">
    <property type="nucleotide sequence ID" value="NZ_JAGQDG010000004.1"/>
</dbReference>
<keyword evidence="1 5" id="KW-0489">Methyltransferase</keyword>
<protein>
    <submittedName>
        <fullName evidence="5">Class I SAM-dependent methyltransferase</fullName>
    </submittedName>
</protein>
<sequence>MTDLQALDALFADRQDTWWDGFYAQRAKPVPFFVDAPDESLVEWVTGSPSMPGRALDLGCGNCRNSVFLARAGFTVEALDFSATAIDWAQQNVAKAGVSVHLSQASVFEWPGPAQPVDLICDSGLFHHLPPHRRAGYVERVASWLKPGGTLAMTCFKPEGGSGLSDEDVYARQSLGGGLGYTEAQLRSIWGEAFDIQVLRPMQAYAKEAAVFGLPFLWAMRARRSVP</sequence>
<dbReference type="PANTHER" id="PTHR43464:SF19">
    <property type="entry name" value="UBIQUINONE BIOSYNTHESIS O-METHYLTRANSFERASE, MITOCHONDRIAL"/>
    <property type="match status" value="1"/>
</dbReference>
<organism evidence="5 6">
    <name type="scientific">Ideonella paludis</name>
    <dbReference type="NCBI Taxonomy" id="1233411"/>
    <lineage>
        <taxon>Bacteria</taxon>
        <taxon>Pseudomonadati</taxon>
        <taxon>Pseudomonadota</taxon>
        <taxon>Betaproteobacteria</taxon>
        <taxon>Burkholderiales</taxon>
        <taxon>Sphaerotilaceae</taxon>
        <taxon>Ideonella</taxon>
    </lineage>
</organism>
<comment type="caution">
    <text evidence="5">The sequence shown here is derived from an EMBL/GenBank/DDBJ whole genome shotgun (WGS) entry which is preliminary data.</text>
</comment>
<dbReference type="Pfam" id="PF13649">
    <property type="entry name" value="Methyltransf_25"/>
    <property type="match status" value="1"/>
</dbReference>
<evidence type="ECO:0000313" key="6">
    <source>
        <dbReference type="Proteomes" id="UP000672097"/>
    </source>
</evidence>
<gene>
    <name evidence="5" type="ORF">KAK11_11950</name>
</gene>
<dbReference type="PANTHER" id="PTHR43464">
    <property type="entry name" value="METHYLTRANSFERASE"/>
    <property type="match status" value="1"/>
</dbReference>
<dbReference type="InterPro" id="IPR041698">
    <property type="entry name" value="Methyltransf_25"/>
</dbReference>